<feature type="transmembrane region" description="Helical" evidence="1">
    <location>
        <begin position="6"/>
        <end position="26"/>
    </location>
</feature>
<dbReference type="Pfam" id="PF10327">
    <property type="entry name" value="7TM_GPCR_Sri"/>
    <property type="match status" value="1"/>
</dbReference>
<sequence length="155" mass="17592">HNVFRLCKLIITGMSIIPAIATICIIRLTPRISKEYAGLLILLIINATVFDVYSQFIFDPQYIMPYLCVYREAPLLHIPLSPAWGFIIWVMLVALNVPLYGACYMYRHQLILPPYSSLKLNPKVFIAAVIAIAVLSLSYGFPYSVSFEISMQTKM</sequence>
<evidence type="ECO:0000256" key="1">
    <source>
        <dbReference type="SAM" id="Phobius"/>
    </source>
</evidence>
<accession>A0AAV5TE02</accession>
<feature type="non-terminal residue" evidence="2">
    <location>
        <position position="1"/>
    </location>
</feature>
<evidence type="ECO:0000313" key="3">
    <source>
        <dbReference type="Proteomes" id="UP001432027"/>
    </source>
</evidence>
<keyword evidence="1" id="KW-1133">Transmembrane helix</keyword>
<gene>
    <name evidence="2" type="ORF">PENTCL1PPCAC_14289</name>
</gene>
<dbReference type="PANTHER" id="PTHR22941:SF26">
    <property type="entry name" value="SERPENTINE RECEPTOR, CLASS H"/>
    <property type="match status" value="1"/>
</dbReference>
<keyword evidence="1" id="KW-0812">Transmembrane</keyword>
<feature type="transmembrane region" description="Helical" evidence="1">
    <location>
        <begin position="38"/>
        <end position="58"/>
    </location>
</feature>
<keyword evidence="1" id="KW-0472">Membrane</keyword>
<feature type="transmembrane region" description="Helical" evidence="1">
    <location>
        <begin position="124"/>
        <end position="145"/>
    </location>
</feature>
<dbReference type="Proteomes" id="UP001432027">
    <property type="component" value="Unassembled WGS sequence"/>
</dbReference>
<protein>
    <recommendedName>
        <fullName evidence="4">G protein-coupled receptor</fullName>
    </recommendedName>
</protein>
<proteinExistence type="predicted"/>
<evidence type="ECO:0008006" key="4">
    <source>
        <dbReference type="Google" id="ProtNLM"/>
    </source>
</evidence>
<organism evidence="2 3">
    <name type="scientific">Pristionchus entomophagus</name>
    <dbReference type="NCBI Taxonomy" id="358040"/>
    <lineage>
        <taxon>Eukaryota</taxon>
        <taxon>Metazoa</taxon>
        <taxon>Ecdysozoa</taxon>
        <taxon>Nematoda</taxon>
        <taxon>Chromadorea</taxon>
        <taxon>Rhabditida</taxon>
        <taxon>Rhabditina</taxon>
        <taxon>Diplogasteromorpha</taxon>
        <taxon>Diplogasteroidea</taxon>
        <taxon>Neodiplogasteridae</taxon>
        <taxon>Pristionchus</taxon>
    </lineage>
</organism>
<comment type="caution">
    <text evidence="2">The sequence shown here is derived from an EMBL/GenBank/DDBJ whole genome shotgun (WGS) entry which is preliminary data.</text>
</comment>
<dbReference type="PANTHER" id="PTHR22941">
    <property type="entry name" value="SERPENTINE RECEPTOR"/>
    <property type="match status" value="1"/>
</dbReference>
<reference evidence="2" key="1">
    <citation type="submission" date="2023-10" db="EMBL/GenBank/DDBJ databases">
        <title>Genome assembly of Pristionchus species.</title>
        <authorList>
            <person name="Yoshida K."/>
            <person name="Sommer R.J."/>
        </authorList>
    </citation>
    <scope>NUCLEOTIDE SEQUENCE</scope>
    <source>
        <strain evidence="2">RS0144</strain>
    </source>
</reference>
<dbReference type="AlphaFoldDB" id="A0AAV5TE02"/>
<keyword evidence="3" id="KW-1185">Reference proteome</keyword>
<dbReference type="InterPro" id="IPR053220">
    <property type="entry name" value="Nematode_rcpt-like_serp_H"/>
</dbReference>
<dbReference type="EMBL" id="BTSX01000004">
    <property type="protein sequence ID" value="GMS92114.1"/>
    <property type="molecule type" value="Genomic_DNA"/>
</dbReference>
<name>A0AAV5TE02_9BILA</name>
<dbReference type="InterPro" id="IPR019429">
    <property type="entry name" value="7TM_GPCR_serpentine_rcpt_Sri"/>
</dbReference>
<evidence type="ECO:0000313" key="2">
    <source>
        <dbReference type="EMBL" id="GMS92114.1"/>
    </source>
</evidence>
<feature type="transmembrane region" description="Helical" evidence="1">
    <location>
        <begin position="83"/>
        <end position="103"/>
    </location>
</feature>